<feature type="transmembrane region" description="Helical" evidence="17">
    <location>
        <begin position="33"/>
        <end position="56"/>
    </location>
</feature>
<evidence type="ECO:0000256" key="14">
    <source>
        <dbReference type="RuleBase" id="RU000456"/>
    </source>
</evidence>
<evidence type="ECO:0000256" key="7">
    <source>
        <dbReference type="ARBA" id="ARBA00022967"/>
    </source>
</evidence>
<keyword evidence="7" id="KW-1278">Translocase</keyword>
<keyword evidence="3 14" id="KW-0813">Transport</keyword>
<dbReference type="InterPro" id="IPR001505">
    <property type="entry name" value="Copper_CuA"/>
</dbReference>
<dbReference type="PROSITE" id="PS50857">
    <property type="entry name" value="COX2_CUA"/>
    <property type="match status" value="1"/>
</dbReference>
<dbReference type="SUPFAM" id="SSF81464">
    <property type="entry name" value="Cytochrome c oxidase subunit II-like, transmembrane region"/>
    <property type="match status" value="1"/>
</dbReference>
<comment type="function">
    <text evidence="12 15">Subunits I and II form the functional core of the enzyme complex. Electrons originating in cytochrome c are transferred via heme a and Cu(A) to the binuclear center formed by heme a3 and Cu(B).</text>
</comment>
<evidence type="ECO:0000256" key="2">
    <source>
        <dbReference type="ARBA" id="ARBA00007866"/>
    </source>
</evidence>
<comment type="caution">
    <text evidence="19">The sequence shown here is derived from an EMBL/GenBank/DDBJ whole genome shotgun (WGS) entry which is preliminary data.</text>
</comment>
<dbReference type="InterPro" id="IPR036257">
    <property type="entry name" value="Cyt_c_oxidase_su2_TM_sf"/>
</dbReference>
<dbReference type="Pfam" id="PF00116">
    <property type="entry name" value="COX2"/>
    <property type="match status" value="1"/>
</dbReference>
<feature type="region of interest" description="Disordered" evidence="16">
    <location>
        <begin position="1"/>
        <end position="27"/>
    </location>
</feature>
<comment type="catalytic activity">
    <reaction evidence="13 15">
        <text>4 Fe(II)-[cytochrome c] + O2 + 8 H(+)(in) = 4 Fe(III)-[cytochrome c] + 2 H2O + 4 H(+)(out)</text>
        <dbReference type="Rhea" id="RHEA:11436"/>
        <dbReference type="Rhea" id="RHEA-COMP:10350"/>
        <dbReference type="Rhea" id="RHEA-COMP:14399"/>
        <dbReference type="ChEBI" id="CHEBI:15377"/>
        <dbReference type="ChEBI" id="CHEBI:15378"/>
        <dbReference type="ChEBI" id="CHEBI:15379"/>
        <dbReference type="ChEBI" id="CHEBI:29033"/>
        <dbReference type="ChEBI" id="CHEBI:29034"/>
        <dbReference type="EC" id="7.1.1.9"/>
    </reaction>
</comment>
<comment type="similarity">
    <text evidence="2 14">Belongs to the cytochrome c oxidase subunit 2 family.</text>
</comment>
<keyword evidence="4 14" id="KW-0679">Respiratory chain</keyword>
<dbReference type="InterPro" id="IPR014222">
    <property type="entry name" value="Cyt_c_oxidase_su2"/>
</dbReference>
<organism evidence="19 20">
    <name type="scientific">Micromonospora sonneratiae</name>
    <dbReference type="NCBI Taxonomy" id="1184706"/>
    <lineage>
        <taxon>Bacteria</taxon>
        <taxon>Bacillati</taxon>
        <taxon>Actinomycetota</taxon>
        <taxon>Actinomycetes</taxon>
        <taxon>Micromonosporales</taxon>
        <taxon>Micromonosporaceae</taxon>
        <taxon>Micromonospora</taxon>
    </lineage>
</organism>
<name>A0ABW3YLK1_9ACTN</name>
<keyword evidence="6 15" id="KW-0479">Metal-binding</keyword>
<keyword evidence="20" id="KW-1185">Reference proteome</keyword>
<evidence type="ECO:0000256" key="6">
    <source>
        <dbReference type="ARBA" id="ARBA00022723"/>
    </source>
</evidence>
<evidence type="ECO:0000256" key="13">
    <source>
        <dbReference type="ARBA" id="ARBA00047816"/>
    </source>
</evidence>
<evidence type="ECO:0000256" key="17">
    <source>
        <dbReference type="SAM" id="Phobius"/>
    </source>
</evidence>
<keyword evidence="5 14" id="KW-0812">Transmembrane</keyword>
<dbReference type="Proteomes" id="UP001597260">
    <property type="component" value="Unassembled WGS sequence"/>
</dbReference>
<keyword evidence="11 17" id="KW-0472">Membrane</keyword>
<dbReference type="PRINTS" id="PR01166">
    <property type="entry name" value="CYCOXIDASEII"/>
</dbReference>
<evidence type="ECO:0000313" key="20">
    <source>
        <dbReference type="Proteomes" id="UP001597260"/>
    </source>
</evidence>
<dbReference type="RefSeq" id="WP_377577397.1">
    <property type="nucleotide sequence ID" value="NZ_JBHTMP010000073.1"/>
</dbReference>
<evidence type="ECO:0000256" key="15">
    <source>
        <dbReference type="RuleBase" id="RU004024"/>
    </source>
</evidence>
<evidence type="ECO:0000313" key="19">
    <source>
        <dbReference type="EMBL" id="MFD1325299.1"/>
    </source>
</evidence>
<evidence type="ECO:0000256" key="12">
    <source>
        <dbReference type="ARBA" id="ARBA00024688"/>
    </source>
</evidence>
<dbReference type="EMBL" id="JBHTMP010000073">
    <property type="protein sequence ID" value="MFD1325299.1"/>
    <property type="molecule type" value="Genomic_DNA"/>
</dbReference>
<feature type="domain" description="Cytochrome oxidase subunit II copper A binding" evidence="18">
    <location>
        <begin position="151"/>
        <end position="278"/>
    </location>
</feature>
<dbReference type="InterPro" id="IPR045187">
    <property type="entry name" value="CcO_II"/>
</dbReference>
<comment type="cofactor">
    <cofactor evidence="15">
        <name>Cu cation</name>
        <dbReference type="ChEBI" id="CHEBI:23378"/>
    </cofactor>
    <text evidence="15">Binds a copper A center.</text>
</comment>
<keyword evidence="10 15" id="KW-0186">Copper</keyword>
<dbReference type="NCBIfam" id="TIGR02866">
    <property type="entry name" value="CoxB"/>
    <property type="match status" value="1"/>
</dbReference>
<dbReference type="SUPFAM" id="SSF49503">
    <property type="entry name" value="Cupredoxins"/>
    <property type="match status" value="1"/>
</dbReference>
<feature type="transmembrane region" description="Helical" evidence="17">
    <location>
        <begin position="76"/>
        <end position="100"/>
    </location>
</feature>
<reference evidence="20" key="1">
    <citation type="journal article" date="2019" name="Int. J. Syst. Evol. Microbiol.">
        <title>The Global Catalogue of Microorganisms (GCM) 10K type strain sequencing project: providing services to taxonomists for standard genome sequencing and annotation.</title>
        <authorList>
            <consortium name="The Broad Institute Genomics Platform"/>
            <consortium name="The Broad Institute Genome Sequencing Center for Infectious Disease"/>
            <person name="Wu L."/>
            <person name="Ma J."/>
        </authorList>
    </citation>
    <scope>NUCLEOTIDE SEQUENCE [LARGE SCALE GENOMIC DNA]</scope>
    <source>
        <strain evidence="20">JCM 31037</strain>
    </source>
</reference>
<evidence type="ECO:0000256" key="9">
    <source>
        <dbReference type="ARBA" id="ARBA00022989"/>
    </source>
</evidence>
<gene>
    <name evidence="19" type="primary">coxB</name>
    <name evidence="19" type="ORF">ACFQ4H_29860</name>
</gene>
<evidence type="ECO:0000256" key="5">
    <source>
        <dbReference type="ARBA" id="ARBA00022692"/>
    </source>
</evidence>
<dbReference type="Pfam" id="PF02790">
    <property type="entry name" value="COX2_TM"/>
    <property type="match status" value="1"/>
</dbReference>
<evidence type="ECO:0000256" key="11">
    <source>
        <dbReference type="ARBA" id="ARBA00023136"/>
    </source>
</evidence>
<dbReference type="InterPro" id="IPR008972">
    <property type="entry name" value="Cupredoxin"/>
</dbReference>
<dbReference type="Gene3D" id="2.60.40.420">
    <property type="entry name" value="Cupredoxins - blue copper proteins"/>
    <property type="match status" value="1"/>
</dbReference>
<feature type="transmembrane region" description="Helical" evidence="17">
    <location>
        <begin position="121"/>
        <end position="139"/>
    </location>
</feature>
<evidence type="ECO:0000256" key="16">
    <source>
        <dbReference type="SAM" id="MobiDB-lite"/>
    </source>
</evidence>
<dbReference type="PANTHER" id="PTHR22888">
    <property type="entry name" value="CYTOCHROME C OXIDASE, SUBUNIT II"/>
    <property type="match status" value="1"/>
</dbReference>
<evidence type="ECO:0000256" key="1">
    <source>
        <dbReference type="ARBA" id="ARBA00004141"/>
    </source>
</evidence>
<dbReference type="InterPro" id="IPR002429">
    <property type="entry name" value="CcO_II-like_C"/>
</dbReference>
<feature type="region of interest" description="Disordered" evidence="16">
    <location>
        <begin position="289"/>
        <end position="323"/>
    </location>
</feature>
<sequence>MVARGSEVQPSAVRHNTPQNAARRSQRRGAGRLVGLGVGGAALLALLTGCDVGRTFHGFGWPQGGVTPEANKMYSLWIASVIAALAVGVFVWGLIFWCIIRYRKRGEELPVQTRFNMPMEFLYTIAPILVVAVLFYYTAVVQTDVNRVSKNPDVTVEVVAFKWNWQFNYRDGVGPDANTIASTLGTTEVVPVLVLPTNRSIRFEETSKDVIHSFWVPELLFKRDLFPGKIRNVFEVEKLQTEGAWVGRCAELCGTYHSMMNFEVRAVSPEKYDRFLAAKREGKTTQEALEAIGEPPLATTTHPFDTRRDEQNFNKTSAAGVGN</sequence>
<proteinExistence type="inferred from homology"/>
<dbReference type="PROSITE" id="PS00078">
    <property type="entry name" value="COX2"/>
    <property type="match status" value="1"/>
</dbReference>
<evidence type="ECO:0000256" key="4">
    <source>
        <dbReference type="ARBA" id="ARBA00022660"/>
    </source>
</evidence>
<dbReference type="InterPro" id="IPR011759">
    <property type="entry name" value="Cyt_c_oxidase_su2_TM_dom"/>
</dbReference>
<dbReference type="Gene3D" id="1.10.287.90">
    <property type="match status" value="1"/>
</dbReference>
<evidence type="ECO:0000256" key="3">
    <source>
        <dbReference type="ARBA" id="ARBA00022448"/>
    </source>
</evidence>
<keyword evidence="9 17" id="KW-1133">Transmembrane helix</keyword>
<dbReference type="EC" id="7.1.1.9" evidence="15"/>
<accession>A0ABW3YLK1</accession>
<dbReference type="PANTHER" id="PTHR22888:SF9">
    <property type="entry name" value="CYTOCHROME C OXIDASE SUBUNIT 2"/>
    <property type="match status" value="1"/>
</dbReference>
<evidence type="ECO:0000259" key="18">
    <source>
        <dbReference type="PROSITE" id="PS50857"/>
    </source>
</evidence>
<comment type="subcellular location">
    <subcellularLocation>
        <location evidence="14">Cell membrane</location>
        <topology evidence="14">Multi-pass membrane protein</topology>
    </subcellularLocation>
    <subcellularLocation>
        <location evidence="1">Membrane</location>
        <topology evidence="1">Multi-pass membrane protein</topology>
    </subcellularLocation>
</comment>
<keyword evidence="8 14" id="KW-0249">Electron transport</keyword>
<evidence type="ECO:0000256" key="10">
    <source>
        <dbReference type="ARBA" id="ARBA00023008"/>
    </source>
</evidence>
<protein>
    <recommendedName>
        <fullName evidence="15">Cytochrome c oxidase subunit 2</fullName>
        <ecNumber evidence="15">7.1.1.9</ecNumber>
    </recommendedName>
</protein>
<evidence type="ECO:0000256" key="8">
    <source>
        <dbReference type="ARBA" id="ARBA00022982"/>
    </source>
</evidence>